<organism evidence="8 9">
    <name type="scientific">Fodinicurvata halophila</name>
    <dbReference type="NCBI Taxonomy" id="1419723"/>
    <lineage>
        <taxon>Bacteria</taxon>
        <taxon>Pseudomonadati</taxon>
        <taxon>Pseudomonadota</taxon>
        <taxon>Alphaproteobacteria</taxon>
        <taxon>Rhodospirillales</taxon>
        <taxon>Rhodovibrionaceae</taxon>
        <taxon>Fodinicurvata</taxon>
    </lineage>
</organism>
<evidence type="ECO:0000256" key="2">
    <source>
        <dbReference type="ARBA" id="ARBA00022980"/>
    </source>
</evidence>
<sequence>MAMSDPLGDLLSRIRNGQQANKPVISAPASKLRANVLEVLKREGYIRDYRSSVDDEGFNRLEIELKYFEGEPVIREISRISRPGRRVYSKIRELPRYYNGLGIAILSTPRGVMSDHEARAANVGGELLCRVF</sequence>
<dbReference type="Gene3D" id="3.30.1490.10">
    <property type="match status" value="1"/>
</dbReference>
<proteinExistence type="inferred from homology"/>
<dbReference type="NCBIfam" id="NF001109">
    <property type="entry name" value="PRK00136.1"/>
    <property type="match status" value="1"/>
</dbReference>
<dbReference type="SUPFAM" id="SSF56047">
    <property type="entry name" value="Ribosomal protein S8"/>
    <property type="match status" value="1"/>
</dbReference>
<evidence type="ECO:0000256" key="7">
    <source>
        <dbReference type="RuleBase" id="RU003660"/>
    </source>
</evidence>
<comment type="subunit">
    <text evidence="5 6">Part of the 30S ribosomal subunit. Contacts proteins S5 and S12.</text>
</comment>
<keyword evidence="3 6" id="KW-0687">Ribonucleoprotein</keyword>
<dbReference type="PANTHER" id="PTHR11758">
    <property type="entry name" value="40S RIBOSOMAL PROTEIN S15A"/>
    <property type="match status" value="1"/>
</dbReference>
<dbReference type="Proteomes" id="UP001595799">
    <property type="component" value="Unassembled WGS sequence"/>
</dbReference>
<accession>A0ABV8UND7</accession>
<dbReference type="EMBL" id="JBHSCW010000008">
    <property type="protein sequence ID" value="MFC4352791.1"/>
    <property type="molecule type" value="Genomic_DNA"/>
</dbReference>
<reference evidence="9" key="1">
    <citation type="journal article" date="2019" name="Int. J. Syst. Evol. Microbiol.">
        <title>The Global Catalogue of Microorganisms (GCM) 10K type strain sequencing project: providing services to taxonomists for standard genome sequencing and annotation.</title>
        <authorList>
            <consortium name="The Broad Institute Genomics Platform"/>
            <consortium name="The Broad Institute Genome Sequencing Center for Infectious Disease"/>
            <person name="Wu L."/>
            <person name="Ma J."/>
        </authorList>
    </citation>
    <scope>NUCLEOTIDE SEQUENCE [LARGE SCALE GENOMIC DNA]</scope>
    <source>
        <strain evidence="9">CECT 8472</strain>
    </source>
</reference>
<name>A0ABV8UND7_9PROT</name>
<evidence type="ECO:0000256" key="6">
    <source>
        <dbReference type="HAMAP-Rule" id="MF_01302"/>
    </source>
</evidence>
<dbReference type="PROSITE" id="PS00053">
    <property type="entry name" value="RIBOSOMAL_S8"/>
    <property type="match status" value="1"/>
</dbReference>
<protein>
    <recommendedName>
        <fullName evidence="4 6">Small ribosomal subunit protein uS8</fullName>
    </recommendedName>
</protein>
<evidence type="ECO:0000313" key="9">
    <source>
        <dbReference type="Proteomes" id="UP001595799"/>
    </source>
</evidence>
<dbReference type="HAMAP" id="MF_01302_B">
    <property type="entry name" value="Ribosomal_uS8_B"/>
    <property type="match status" value="1"/>
</dbReference>
<evidence type="ECO:0000256" key="3">
    <source>
        <dbReference type="ARBA" id="ARBA00023274"/>
    </source>
</evidence>
<dbReference type="InterPro" id="IPR047863">
    <property type="entry name" value="Ribosomal_uS8_CS"/>
</dbReference>
<dbReference type="GO" id="GO:0005840">
    <property type="term" value="C:ribosome"/>
    <property type="evidence" value="ECO:0007669"/>
    <property type="project" value="UniProtKB-KW"/>
</dbReference>
<keyword evidence="6" id="KW-0694">RNA-binding</keyword>
<dbReference type="Pfam" id="PF00410">
    <property type="entry name" value="Ribosomal_S8"/>
    <property type="match status" value="1"/>
</dbReference>
<dbReference type="InterPro" id="IPR035987">
    <property type="entry name" value="Ribosomal_uS8_sf"/>
</dbReference>
<comment type="caution">
    <text evidence="8">The sequence shown here is derived from an EMBL/GenBank/DDBJ whole genome shotgun (WGS) entry which is preliminary data.</text>
</comment>
<evidence type="ECO:0000256" key="4">
    <source>
        <dbReference type="ARBA" id="ARBA00035258"/>
    </source>
</evidence>
<evidence type="ECO:0000256" key="5">
    <source>
        <dbReference type="ARBA" id="ARBA00046740"/>
    </source>
</evidence>
<keyword evidence="2 6" id="KW-0689">Ribosomal protein</keyword>
<dbReference type="InterPro" id="IPR000630">
    <property type="entry name" value="Ribosomal_uS8"/>
</dbReference>
<dbReference type="Gene3D" id="3.30.1370.30">
    <property type="match status" value="1"/>
</dbReference>
<gene>
    <name evidence="6 8" type="primary">rpsH</name>
    <name evidence="8" type="ORF">ACFOW6_14660</name>
</gene>
<evidence type="ECO:0000256" key="1">
    <source>
        <dbReference type="ARBA" id="ARBA00006471"/>
    </source>
</evidence>
<evidence type="ECO:0000313" key="8">
    <source>
        <dbReference type="EMBL" id="MFC4352791.1"/>
    </source>
</evidence>
<comment type="similarity">
    <text evidence="1 6 7">Belongs to the universal ribosomal protein uS8 family.</text>
</comment>
<keyword evidence="9" id="KW-1185">Reference proteome</keyword>
<dbReference type="RefSeq" id="WP_382423154.1">
    <property type="nucleotide sequence ID" value="NZ_JBHSCW010000008.1"/>
</dbReference>
<comment type="function">
    <text evidence="6">One of the primary rRNA binding proteins, it binds directly to 16S rRNA central domain where it helps coordinate assembly of the platform of the 30S subunit.</text>
</comment>
<keyword evidence="6" id="KW-0699">rRNA-binding</keyword>